<name>A0A8J7MST8_9RHOB</name>
<accession>A0A8J7MST8</accession>
<proteinExistence type="predicted"/>
<dbReference type="SUPFAM" id="SSF52540">
    <property type="entry name" value="P-loop containing nucleoside triphosphate hydrolases"/>
    <property type="match status" value="1"/>
</dbReference>
<dbReference type="AlphaFoldDB" id="A0A8J7MST8"/>
<gene>
    <name evidence="1" type="ORF">JI744_06615</name>
</gene>
<dbReference type="Gene3D" id="3.40.50.300">
    <property type="entry name" value="P-loop containing nucleotide triphosphate hydrolases"/>
    <property type="match status" value="1"/>
</dbReference>
<dbReference type="Proteomes" id="UP000619033">
    <property type="component" value="Unassembled WGS sequence"/>
</dbReference>
<sequence length="192" mass="20736">MRDRPSSDSLALAKARVHEAEGPGRRAFAVYQGLRHPGPVVWVLPAHEPQRPLLAGLPSGLGERLMILTPKGETDLLWCVEEALRASPVALVIAEPQQPLSLTAGRRFQLAAEAGRTVGLMLIQEGQGSNATETRWHCAPLATTDSTLHSWSLNKNKSGTIGTLIAEWDVTSPHVHLVSQAGERDQLADPAR</sequence>
<reference evidence="1" key="1">
    <citation type="submission" date="2021-01" db="EMBL/GenBank/DDBJ databases">
        <title>Genome seq and assembly of Tabrizicola sp. KVB23.</title>
        <authorList>
            <person name="Chhetri G."/>
        </authorList>
    </citation>
    <scope>NUCLEOTIDE SEQUENCE</scope>
    <source>
        <strain evidence="1">KVB23</strain>
    </source>
</reference>
<evidence type="ECO:0008006" key="3">
    <source>
        <dbReference type="Google" id="ProtNLM"/>
    </source>
</evidence>
<evidence type="ECO:0000313" key="1">
    <source>
        <dbReference type="EMBL" id="MBL4927773.1"/>
    </source>
</evidence>
<keyword evidence="2" id="KW-1185">Reference proteome</keyword>
<dbReference type="EMBL" id="JAESVP010000003">
    <property type="protein sequence ID" value="MBL4927773.1"/>
    <property type="molecule type" value="Genomic_DNA"/>
</dbReference>
<dbReference type="InterPro" id="IPR027417">
    <property type="entry name" value="P-loop_NTPase"/>
</dbReference>
<protein>
    <recommendedName>
        <fullName evidence="3">Protein ImuA</fullName>
    </recommendedName>
</protein>
<organism evidence="1 2">
    <name type="scientific">Fuscibacter oryzae</name>
    <dbReference type="NCBI Taxonomy" id="2803939"/>
    <lineage>
        <taxon>Bacteria</taxon>
        <taxon>Pseudomonadati</taxon>
        <taxon>Pseudomonadota</taxon>
        <taxon>Alphaproteobacteria</taxon>
        <taxon>Rhodobacterales</taxon>
        <taxon>Paracoccaceae</taxon>
        <taxon>Fuscibacter</taxon>
    </lineage>
</organism>
<evidence type="ECO:0000313" key="2">
    <source>
        <dbReference type="Proteomes" id="UP000619033"/>
    </source>
</evidence>
<comment type="caution">
    <text evidence="1">The sequence shown here is derived from an EMBL/GenBank/DDBJ whole genome shotgun (WGS) entry which is preliminary data.</text>
</comment>